<keyword evidence="8" id="KW-1185">Reference proteome</keyword>
<dbReference type="RefSeq" id="WP_073478345.1">
    <property type="nucleotide sequence ID" value="NZ_FQZU01000038.1"/>
</dbReference>
<sequence length="312" mass="33075">MLFDILKVSLGFVCLYFGAQWTVTGAIRIGNALNLAKAFLGLTVVAFSTSSPELMVNLLAASRGYTAFSLSNISGSNLANLCVGFGLCGLFSRLAVSREVFRADLIYFCIGPVLMLLFFFFTPDHSLPLFAAAPLLCLIGAYLYSKKSTLSGTDVESNEPKRLGSGIFLLILGASLLYLGGELVLRAAVSIAEILGISDAIIGFTIVAVGTSIPDIMASIIAARRGENAIAVGNLLGSNIFNIFLVIGGTLIVYGKGLTTDSGILMDYCLVAACSVLFYALINWTRLSPRIWGGGLLSIYLVYTTIRVIAGT</sequence>
<feature type="transmembrane region" description="Helical" evidence="5">
    <location>
        <begin position="265"/>
        <end position="284"/>
    </location>
</feature>
<keyword evidence="4 5" id="KW-0472">Membrane</keyword>
<feature type="domain" description="Sodium/calcium exchanger membrane region" evidence="6">
    <location>
        <begin position="166"/>
        <end position="307"/>
    </location>
</feature>
<feature type="transmembrane region" description="Helical" evidence="5">
    <location>
        <begin position="103"/>
        <end position="121"/>
    </location>
</feature>
<evidence type="ECO:0000256" key="1">
    <source>
        <dbReference type="ARBA" id="ARBA00004141"/>
    </source>
</evidence>
<dbReference type="GO" id="GO:0005886">
    <property type="term" value="C:plasma membrane"/>
    <property type="evidence" value="ECO:0007669"/>
    <property type="project" value="TreeGrafter"/>
</dbReference>
<keyword evidence="2 5" id="KW-0812">Transmembrane</keyword>
<evidence type="ECO:0000259" key="6">
    <source>
        <dbReference type="Pfam" id="PF01699"/>
    </source>
</evidence>
<reference evidence="8" key="1">
    <citation type="submission" date="2016-11" db="EMBL/GenBank/DDBJ databases">
        <authorList>
            <person name="Varghese N."/>
            <person name="Submissions S."/>
        </authorList>
    </citation>
    <scope>NUCLEOTIDE SEQUENCE [LARGE SCALE GENOMIC DNA]</scope>
    <source>
        <strain evidence="8">DSM 16219</strain>
    </source>
</reference>
<dbReference type="STRING" id="1121393.SAMN02745216_04337"/>
<dbReference type="EMBL" id="FQZU01000038">
    <property type="protein sequence ID" value="SHK93409.1"/>
    <property type="molecule type" value="Genomic_DNA"/>
</dbReference>
<evidence type="ECO:0000256" key="4">
    <source>
        <dbReference type="ARBA" id="ARBA00023136"/>
    </source>
</evidence>
<feature type="transmembrane region" description="Helical" evidence="5">
    <location>
        <begin position="235"/>
        <end position="253"/>
    </location>
</feature>
<feature type="transmembrane region" description="Helical" evidence="5">
    <location>
        <begin position="201"/>
        <end position="223"/>
    </location>
</feature>
<dbReference type="Proteomes" id="UP000183994">
    <property type="component" value="Unassembled WGS sequence"/>
</dbReference>
<evidence type="ECO:0000256" key="2">
    <source>
        <dbReference type="ARBA" id="ARBA00022692"/>
    </source>
</evidence>
<keyword evidence="3 5" id="KW-1133">Transmembrane helix</keyword>
<name>A0A1M6WIE5_9BACT</name>
<dbReference type="GO" id="GO:0008273">
    <property type="term" value="F:calcium, potassium:sodium antiporter activity"/>
    <property type="evidence" value="ECO:0007669"/>
    <property type="project" value="TreeGrafter"/>
</dbReference>
<feature type="transmembrane region" description="Helical" evidence="5">
    <location>
        <begin position="6"/>
        <end position="27"/>
    </location>
</feature>
<dbReference type="GO" id="GO:0006874">
    <property type="term" value="P:intracellular calcium ion homeostasis"/>
    <property type="evidence" value="ECO:0007669"/>
    <property type="project" value="TreeGrafter"/>
</dbReference>
<gene>
    <name evidence="7" type="ORF">SAMN02745216_04337</name>
</gene>
<dbReference type="PANTHER" id="PTHR10846">
    <property type="entry name" value="SODIUM/POTASSIUM/CALCIUM EXCHANGER"/>
    <property type="match status" value="1"/>
</dbReference>
<evidence type="ECO:0000313" key="8">
    <source>
        <dbReference type="Proteomes" id="UP000183994"/>
    </source>
</evidence>
<feature type="transmembrane region" description="Helical" evidence="5">
    <location>
        <begin position="127"/>
        <end position="145"/>
    </location>
</feature>
<feature type="transmembrane region" description="Helical" evidence="5">
    <location>
        <begin position="166"/>
        <end position="189"/>
    </location>
</feature>
<feature type="transmembrane region" description="Helical" evidence="5">
    <location>
        <begin position="291"/>
        <end position="310"/>
    </location>
</feature>
<dbReference type="OrthoDB" id="9794225at2"/>
<dbReference type="Pfam" id="PF01699">
    <property type="entry name" value="Na_Ca_ex"/>
    <property type="match status" value="2"/>
</dbReference>
<evidence type="ECO:0000256" key="3">
    <source>
        <dbReference type="ARBA" id="ARBA00022989"/>
    </source>
</evidence>
<dbReference type="AlphaFoldDB" id="A0A1M6WIE5"/>
<feature type="domain" description="Sodium/calcium exchanger membrane region" evidence="6">
    <location>
        <begin position="10"/>
        <end position="144"/>
    </location>
</feature>
<dbReference type="InterPro" id="IPR044880">
    <property type="entry name" value="NCX_ion-bd_dom_sf"/>
</dbReference>
<organism evidence="7 8">
    <name type="scientific">Desulfatibacillum alkenivorans DSM 16219</name>
    <dbReference type="NCBI Taxonomy" id="1121393"/>
    <lineage>
        <taxon>Bacteria</taxon>
        <taxon>Pseudomonadati</taxon>
        <taxon>Thermodesulfobacteriota</taxon>
        <taxon>Desulfobacteria</taxon>
        <taxon>Desulfobacterales</taxon>
        <taxon>Desulfatibacillaceae</taxon>
        <taxon>Desulfatibacillum</taxon>
    </lineage>
</organism>
<proteinExistence type="predicted"/>
<feature type="transmembrane region" description="Helical" evidence="5">
    <location>
        <begin position="39"/>
        <end position="58"/>
    </location>
</feature>
<accession>A0A1M6WIE5</accession>
<evidence type="ECO:0000256" key="5">
    <source>
        <dbReference type="SAM" id="Phobius"/>
    </source>
</evidence>
<evidence type="ECO:0000313" key="7">
    <source>
        <dbReference type="EMBL" id="SHK93409.1"/>
    </source>
</evidence>
<dbReference type="InterPro" id="IPR004481">
    <property type="entry name" value="K/Na/Ca-exchanger"/>
</dbReference>
<dbReference type="GO" id="GO:0005262">
    <property type="term" value="F:calcium channel activity"/>
    <property type="evidence" value="ECO:0007669"/>
    <property type="project" value="TreeGrafter"/>
</dbReference>
<protein>
    <submittedName>
        <fullName evidence="7">Cation:H+ antiporter</fullName>
    </submittedName>
</protein>
<comment type="subcellular location">
    <subcellularLocation>
        <location evidence="1">Membrane</location>
        <topology evidence="1">Multi-pass membrane protein</topology>
    </subcellularLocation>
</comment>
<dbReference type="InterPro" id="IPR004837">
    <property type="entry name" value="NaCa_Exmemb"/>
</dbReference>
<feature type="transmembrane region" description="Helical" evidence="5">
    <location>
        <begin position="78"/>
        <end position="96"/>
    </location>
</feature>
<dbReference type="Gene3D" id="1.20.1420.30">
    <property type="entry name" value="NCX, central ion-binding region"/>
    <property type="match status" value="1"/>
</dbReference>
<dbReference type="PANTHER" id="PTHR10846:SF8">
    <property type="entry name" value="INNER MEMBRANE PROTEIN YRBG"/>
    <property type="match status" value="1"/>
</dbReference>